<sequence>MTWETVATILLILVLASSAQWWRAEAKELNVENRKLRKENALLTNHPAVFDAELPWGGWV</sequence>
<dbReference type="Proteomes" id="UP000295627">
    <property type="component" value="Unassembled WGS sequence"/>
</dbReference>
<evidence type="ECO:0000256" key="1">
    <source>
        <dbReference type="SAM" id="Coils"/>
    </source>
</evidence>
<proteinExistence type="predicted"/>
<dbReference type="AlphaFoldDB" id="A0A4R5PH95"/>
<protein>
    <submittedName>
        <fullName evidence="2">Uncharacterized protein</fullName>
    </submittedName>
</protein>
<evidence type="ECO:0000313" key="3">
    <source>
        <dbReference type="Proteomes" id="UP000295627"/>
    </source>
</evidence>
<comment type="caution">
    <text evidence="2">The sequence shown here is derived from an EMBL/GenBank/DDBJ whole genome shotgun (WGS) entry which is preliminary data.</text>
</comment>
<feature type="coiled-coil region" evidence="1">
    <location>
        <begin position="19"/>
        <end position="46"/>
    </location>
</feature>
<dbReference type="EMBL" id="RXLR01000006">
    <property type="protein sequence ID" value="TDH25367.1"/>
    <property type="molecule type" value="Genomic_DNA"/>
</dbReference>
<organism evidence="2 3">
    <name type="scientific">Mycobacteroides franklinii</name>
    <dbReference type="NCBI Taxonomy" id="948102"/>
    <lineage>
        <taxon>Bacteria</taxon>
        <taxon>Bacillati</taxon>
        <taxon>Actinomycetota</taxon>
        <taxon>Actinomycetes</taxon>
        <taxon>Mycobacteriales</taxon>
        <taxon>Mycobacteriaceae</taxon>
        <taxon>Mycobacteroides</taxon>
    </lineage>
</organism>
<gene>
    <name evidence="2" type="ORF">EJ571_01800</name>
</gene>
<keyword evidence="1" id="KW-0175">Coiled coil</keyword>
<name>A0A4R5PH95_9MYCO</name>
<evidence type="ECO:0000313" key="2">
    <source>
        <dbReference type="EMBL" id="TDH25367.1"/>
    </source>
</evidence>
<reference evidence="2 3" key="1">
    <citation type="journal article" date="2019" name="Sci. Rep.">
        <title>Extended insight into the Mycobacterium chelonae-abscessus complex through whole genome sequencing of Mycobacterium salmoniphilum outbreak and Mycobacterium salmoniphilum-like strains.</title>
        <authorList>
            <person name="Behra P.R.K."/>
            <person name="Das S."/>
            <person name="Pettersson B.M.F."/>
            <person name="Shirreff L."/>
            <person name="DuCote T."/>
            <person name="Jacobsson K.G."/>
            <person name="Ennis D.G."/>
            <person name="Kirsebom L.A."/>
        </authorList>
    </citation>
    <scope>NUCLEOTIDE SEQUENCE [LARGE SCALE GENOMIC DNA]</scope>
    <source>
        <strain evidence="2 3">DSM 45524</strain>
    </source>
</reference>
<dbReference type="RefSeq" id="WP_078336081.1">
    <property type="nucleotide sequence ID" value="NZ_MAFQ01000015.1"/>
</dbReference>
<accession>A0A4R5PH95</accession>